<dbReference type="EMBL" id="JBHPON010000002">
    <property type="protein sequence ID" value="MFC6035967.1"/>
    <property type="molecule type" value="Genomic_DNA"/>
</dbReference>
<evidence type="ECO:0000313" key="2">
    <source>
        <dbReference type="Proteomes" id="UP001596116"/>
    </source>
</evidence>
<name>A0ABW1KZD3_9PROT</name>
<dbReference type="Proteomes" id="UP001596116">
    <property type="component" value="Unassembled WGS sequence"/>
</dbReference>
<comment type="caution">
    <text evidence="1">The sequence shown here is derived from an EMBL/GenBank/DDBJ whole genome shotgun (WGS) entry which is preliminary data.</text>
</comment>
<sequence>MVKIQREDASQGGVSVFPSRYDLGYGKCGLPSAYLLILCMKGMPPHVYFRDVVSIQIAFSDRYYRGGGDIRDDLYAALYVE</sequence>
<keyword evidence="2" id="KW-1185">Reference proteome</keyword>
<accession>A0ABW1KZD3</accession>
<evidence type="ECO:0000313" key="1">
    <source>
        <dbReference type="EMBL" id="MFC6035967.1"/>
    </source>
</evidence>
<gene>
    <name evidence="1" type="ORF">ACFMB1_10460</name>
</gene>
<dbReference type="RefSeq" id="WP_379882813.1">
    <property type="nucleotide sequence ID" value="NZ_JBHPON010000002.1"/>
</dbReference>
<organism evidence="1 2">
    <name type="scientific">Hyphococcus aureus</name>
    <dbReference type="NCBI Taxonomy" id="2666033"/>
    <lineage>
        <taxon>Bacteria</taxon>
        <taxon>Pseudomonadati</taxon>
        <taxon>Pseudomonadota</taxon>
        <taxon>Alphaproteobacteria</taxon>
        <taxon>Parvularculales</taxon>
        <taxon>Parvularculaceae</taxon>
        <taxon>Hyphococcus</taxon>
    </lineage>
</organism>
<proteinExistence type="predicted"/>
<protein>
    <submittedName>
        <fullName evidence="1">Uncharacterized protein</fullName>
    </submittedName>
</protein>
<reference evidence="1 2" key="1">
    <citation type="submission" date="2024-09" db="EMBL/GenBank/DDBJ databases">
        <authorList>
            <person name="Zhang Z.-H."/>
        </authorList>
    </citation>
    <scope>NUCLEOTIDE SEQUENCE [LARGE SCALE GENOMIC DNA]</scope>
    <source>
        <strain evidence="1 2">HHTR114</strain>
    </source>
</reference>